<sequence length="117" mass="13309">MNFDLNQVGAKRKYDLNELKAYRNKSYECLRNARKYVVQSDNETRHSPRQKRARPPVSDDATKFFTSIIDIPDFVGQVDGEIFICATDTGMDIIIKDDPPMVQDAGEAITPIVEIID</sequence>
<evidence type="ECO:0000256" key="1">
    <source>
        <dbReference type="SAM" id="MobiDB-lite"/>
    </source>
</evidence>
<accession>A5ARN8</accession>
<feature type="region of interest" description="Disordered" evidence="1">
    <location>
        <begin position="39"/>
        <end position="58"/>
    </location>
</feature>
<gene>
    <name evidence="2" type="ORF">VITISV_014523</name>
</gene>
<protein>
    <submittedName>
        <fullName evidence="2">Uncharacterized protein</fullName>
    </submittedName>
</protein>
<organism evidence="2">
    <name type="scientific">Vitis vinifera</name>
    <name type="common">Grape</name>
    <dbReference type="NCBI Taxonomy" id="29760"/>
    <lineage>
        <taxon>Eukaryota</taxon>
        <taxon>Viridiplantae</taxon>
        <taxon>Streptophyta</taxon>
        <taxon>Embryophyta</taxon>
        <taxon>Tracheophyta</taxon>
        <taxon>Spermatophyta</taxon>
        <taxon>Magnoliopsida</taxon>
        <taxon>eudicotyledons</taxon>
        <taxon>Gunneridae</taxon>
        <taxon>Pentapetalae</taxon>
        <taxon>rosids</taxon>
        <taxon>Vitales</taxon>
        <taxon>Vitaceae</taxon>
        <taxon>Viteae</taxon>
        <taxon>Vitis</taxon>
    </lineage>
</organism>
<reference evidence="2" key="1">
    <citation type="journal article" date="2007" name="PLoS ONE">
        <title>The first genome sequence of an elite grapevine cultivar (Pinot noir Vitis vinifera L.): coping with a highly heterozygous genome.</title>
        <authorList>
            <person name="Velasco R."/>
            <person name="Zharkikh A."/>
            <person name="Troggio M."/>
            <person name="Cartwright D.A."/>
            <person name="Cestaro A."/>
            <person name="Pruss D."/>
            <person name="Pindo M."/>
            <person name="FitzGerald L.M."/>
            <person name="Vezzulli S."/>
            <person name="Reid J."/>
            <person name="Malacarne G."/>
            <person name="Iliev D."/>
            <person name="Coppola G."/>
            <person name="Wardell B."/>
            <person name="Micheletti D."/>
            <person name="Macalma T."/>
            <person name="Facci M."/>
            <person name="Mitchell J.T."/>
            <person name="Perazzolli M."/>
            <person name="Eldredge G."/>
            <person name="Gatto P."/>
            <person name="Oyzerski R."/>
            <person name="Moretto M."/>
            <person name="Gutin N."/>
            <person name="Stefanini M."/>
            <person name="Chen Y."/>
            <person name="Segala C."/>
            <person name="Davenport C."/>
            <person name="Dematte L."/>
            <person name="Mraz A."/>
            <person name="Battilana J."/>
            <person name="Stormo K."/>
            <person name="Costa F."/>
            <person name="Tao Q."/>
            <person name="Si-Ammour A."/>
            <person name="Harkins T."/>
            <person name="Lackey A."/>
            <person name="Perbost C."/>
            <person name="Taillon B."/>
            <person name="Stella A."/>
            <person name="Solovyev V."/>
            <person name="Fawcett J.A."/>
            <person name="Sterck L."/>
            <person name="Vandepoele K."/>
            <person name="Grando S.M."/>
            <person name="Toppo S."/>
            <person name="Moser C."/>
            <person name="Lanchbury J."/>
            <person name="Bogden R."/>
            <person name="Skolnick M."/>
            <person name="Sgaramella V."/>
            <person name="Bhatnagar S.K."/>
            <person name="Fontana P."/>
            <person name="Gutin A."/>
            <person name="Van de Peer Y."/>
            <person name="Salamini F."/>
            <person name="Viola R."/>
        </authorList>
    </citation>
    <scope>NUCLEOTIDE SEQUENCE</scope>
</reference>
<evidence type="ECO:0000313" key="2">
    <source>
        <dbReference type="EMBL" id="CAN78221.1"/>
    </source>
</evidence>
<name>A5ARN8_VITVI</name>
<dbReference type="AlphaFoldDB" id="A5ARN8"/>
<dbReference type="EMBL" id="AM433185">
    <property type="protein sequence ID" value="CAN78221.1"/>
    <property type="molecule type" value="Genomic_DNA"/>
</dbReference>
<proteinExistence type="predicted"/>